<reference evidence="1 2" key="2">
    <citation type="submission" date="2018-04" db="EMBL/GenBank/DDBJ databases">
        <title>OglaRS2 (Oryza glaberrima Reference Sequence Version 2).</title>
        <authorList>
            <person name="Zhang J."/>
            <person name="Kudrna D."/>
            <person name="Lee S."/>
            <person name="Talag J."/>
            <person name="Rajasekar S."/>
            <person name="Wing R.A."/>
        </authorList>
    </citation>
    <scope>NUCLEOTIDE SEQUENCE [LARGE SCALE GENOMIC DNA]</scope>
    <source>
        <strain evidence="1 2">cv. IRGC 96717</strain>
    </source>
</reference>
<evidence type="ECO:0000313" key="1">
    <source>
        <dbReference type="EnsemblPlants" id="ORGLA04G0085700.1"/>
    </source>
</evidence>
<dbReference type="AlphaFoldDB" id="I1PKY8"/>
<protein>
    <submittedName>
        <fullName evidence="1">Uncharacterized protein</fullName>
    </submittedName>
</protein>
<sequence>MHLFLNAMNDWTPPPLLGQAVASRPAGSGSTTLLELGQLYVHAPGQAETRTRHLWSCHGFRICGSWTREEEKKRGVNCKFVHDMRASF</sequence>
<organism evidence="1 2">
    <name type="scientific">Oryza glaberrima</name>
    <name type="common">African rice</name>
    <dbReference type="NCBI Taxonomy" id="4538"/>
    <lineage>
        <taxon>Eukaryota</taxon>
        <taxon>Viridiplantae</taxon>
        <taxon>Streptophyta</taxon>
        <taxon>Embryophyta</taxon>
        <taxon>Tracheophyta</taxon>
        <taxon>Spermatophyta</taxon>
        <taxon>Magnoliopsida</taxon>
        <taxon>Liliopsida</taxon>
        <taxon>Poales</taxon>
        <taxon>Poaceae</taxon>
        <taxon>BOP clade</taxon>
        <taxon>Oryzoideae</taxon>
        <taxon>Oryzeae</taxon>
        <taxon>Oryzinae</taxon>
        <taxon>Oryza</taxon>
    </lineage>
</organism>
<evidence type="ECO:0000313" key="2">
    <source>
        <dbReference type="Proteomes" id="UP000007306"/>
    </source>
</evidence>
<dbReference type="EnsemblPlants" id="ORGLA04G0085700.1">
    <property type="protein sequence ID" value="ORGLA04G0085700.1"/>
    <property type="gene ID" value="ORGLA04G0085700"/>
</dbReference>
<dbReference type="Gramene" id="ORGLA04G0085700.1">
    <property type="protein sequence ID" value="ORGLA04G0085700.1"/>
    <property type="gene ID" value="ORGLA04G0085700"/>
</dbReference>
<keyword evidence="2" id="KW-1185">Reference proteome</keyword>
<dbReference type="OMA" id="LNAMNDW"/>
<proteinExistence type="predicted"/>
<accession>I1PKY8</accession>
<dbReference type="Proteomes" id="UP000007306">
    <property type="component" value="Chromosome 4"/>
</dbReference>
<reference evidence="1" key="1">
    <citation type="submission" date="2015-06" db="UniProtKB">
        <authorList>
            <consortium name="EnsemblPlants"/>
        </authorList>
    </citation>
    <scope>IDENTIFICATION</scope>
</reference>
<dbReference type="HOGENOM" id="CLU_2472743_0_0_1"/>
<name>I1PKY8_ORYGL</name>